<dbReference type="RefSeq" id="WP_115543693.1">
    <property type="nucleotide sequence ID" value="NZ_NXLQ01000029.1"/>
</dbReference>
<keyword evidence="4" id="KW-1185">Reference proteome</keyword>
<proteinExistence type="predicted"/>
<protein>
    <submittedName>
        <fullName evidence="3">Uncharacterized protein</fullName>
    </submittedName>
</protein>
<name>A0A3D8ICB9_9HELI</name>
<sequence length="372" mass="43286">MTDFEKLKNMNLQDIRNKTRISVERLQDIINKNFDNIDPTRAHGFIKILERDLHLNLDDWVQEYDYYKSHGNTQDFTLNQTVIQTNTTVQENTQIAKTEDTFNESLVSHLEKHDEIQQDSKDESNKRQNNDRESKIYKSNIVKEKEQKRNKQKLSGINIEISTPKTQYSLRSKVVITSGIIGILLVVIVVYFLSVVTNSHSSKITQDNNIQKENIEKDLRTYPKISLQEALKDDENMLQDTQKDESLNRDKTTHQDKDSQTLSDTSYVKELQNNVAKNQFDVYHLTVIPKKDVWFAWTDTITKKKGDKYSAKAVTMELYNPTAFHFGNGILTLEIDGEKIEYNQASVMYLLYTPKSGFKTITQKEYKTFGSK</sequence>
<dbReference type="Gene3D" id="1.10.260.40">
    <property type="entry name" value="lambda repressor-like DNA-binding domains"/>
    <property type="match status" value="1"/>
</dbReference>
<feature type="region of interest" description="Disordered" evidence="1">
    <location>
        <begin position="113"/>
        <end position="138"/>
    </location>
</feature>
<dbReference type="GO" id="GO:0003677">
    <property type="term" value="F:DNA binding"/>
    <property type="evidence" value="ECO:0007669"/>
    <property type="project" value="InterPro"/>
</dbReference>
<evidence type="ECO:0000313" key="3">
    <source>
        <dbReference type="EMBL" id="RDU62695.1"/>
    </source>
</evidence>
<evidence type="ECO:0000256" key="2">
    <source>
        <dbReference type="SAM" id="Phobius"/>
    </source>
</evidence>
<gene>
    <name evidence="3" type="ORF">CQA53_09110</name>
</gene>
<dbReference type="InterPro" id="IPR010982">
    <property type="entry name" value="Lambda_DNA-bd_dom_sf"/>
</dbReference>
<accession>A0A3D8ICB9</accession>
<keyword evidence="2" id="KW-0812">Transmembrane</keyword>
<dbReference type="EMBL" id="NXLQ01000029">
    <property type="protein sequence ID" value="RDU62695.1"/>
    <property type="molecule type" value="Genomic_DNA"/>
</dbReference>
<evidence type="ECO:0000256" key="1">
    <source>
        <dbReference type="SAM" id="MobiDB-lite"/>
    </source>
</evidence>
<feature type="region of interest" description="Disordered" evidence="1">
    <location>
        <begin position="241"/>
        <end position="263"/>
    </location>
</feature>
<dbReference type="OrthoDB" id="5372824at2"/>
<dbReference type="Proteomes" id="UP000256379">
    <property type="component" value="Unassembled WGS sequence"/>
</dbReference>
<dbReference type="AlphaFoldDB" id="A0A3D8ICB9"/>
<reference evidence="3 4" key="1">
    <citation type="submission" date="2018-04" db="EMBL/GenBank/DDBJ databases">
        <title>Novel Campyloabacter and Helicobacter Species and Strains.</title>
        <authorList>
            <person name="Mannion A.J."/>
            <person name="Shen Z."/>
            <person name="Fox J.G."/>
        </authorList>
    </citation>
    <scope>NUCLEOTIDE SEQUENCE [LARGE SCALE GENOMIC DNA]</scope>
    <source>
        <strain evidence="3 4">MIT 17-337</strain>
    </source>
</reference>
<feature type="transmembrane region" description="Helical" evidence="2">
    <location>
        <begin position="174"/>
        <end position="193"/>
    </location>
</feature>
<evidence type="ECO:0000313" key="4">
    <source>
        <dbReference type="Proteomes" id="UP000256379"/>
    </source>
</evidence>
<feature type="compositionally biased region" description="Basic and acidic residues" evidence="1">
    <location>
        <begin position="241"/>
        <end position="259"/>
    </location>
</feature>
<comment type="caution">
    <text evidence="3">The sequence shown here is derived from an EMBL/GenBank/DDBJ whole genome shotgun (WGS) entry which is preliminary data.</text>
</comment>
<organism evidence="3 4">
    <name type="scientific">Helicobacter didelphidarum</name>
    <dbReference type="NCBI Taxonomy" id="2040648"/>
    <lineage>
        <taxon>Bacteria</taxon>
        <taxon>Pseudomonadati</taxon>
        <taxon>Campylobacterota</taxon>
        <taxon>Epsilonproteobacteria</taxon>
        <taxon>Campylobacterales</taxon>
        <taxon>Helicobacteraceae</taxon>
        <taxon>Helicobacter</taxon>
    </lineage>
</organism>
<keyword evidence="2" id="KW-1133">Transmembrane helix</keyword>
<keyword evidence="2" id="KW-0472">Membrane</keyword>